<evidence type="ECO:0000256" key="1">
    <source>
        <dbReference type="SAM" id="MobiDB-lite"/>
    </source>
</evidence>
<feature type="region of interest" description="Disordered" evidence="1">
    <location>
        <begin position="313"/>
        <end position="336"/>
    </location>
</feature>
<dbReference type="InterPro" id="IPR004007">
    <property type="entry name" value="DhaL_dom"/>
</dbReference>
<dbReference type="AlphaFoldDB" id="A0A1G6TYE9"/>
<dbReference type="Pfam" id="PF13684">
    <property type="entry name" value="FakA-like_C"/>
    <property type="match status" value="1"/>
</dbReference>
<name>A0A1G6TYE9_9ACTN</name>
<dbReference type="GO" id="GO:0004371">
    <property type="term" value="F:glycerone kinase activity"/>
    <property type="evidence" value="ECO:0007669"/>
    <property type="project" value="InterPro"/>
</dbReference>
<dbReference type="RefSeq" id="WP_091030904.1">
    <property type="nucleotide sequence ID" value="NZ_FNAD01000003.1"/>
</dbReference>
<dbReference type="SUPFAM" id="SSF101473">
    <property type="entry name" value="DhaL-like"/>
    <property type="match status" value="1"/>
</dbReference>
<dbReference type="Pfam" id="PF02734">
    <property type="entry name" value="Dak2"/>
    <property type="match status" value="1"/>
</dbReference>
<feature type="domain" description="DhaL" evidence="2">
    <location>
        <begin position="15"/>
        <end position="202"/>
    </location>
</feature>
<dbReference type="Pfam" id="PF21645">
    <property type="entry name" value="FakA-like_M"/>
    <property type="match status" value="1"/>
</dbReference>
<evidence type="ECO:0000313" key="3">
    <source>
        <dbReference type="EMBL" id="SDD34109.1"/>
    </source>
</evidence>
<feature type="compositionally biased region" description="Basic and acidic residues" evidence="1">
    <location>
        <begin position="313"/>
        <end position="323"/>
    </location>
</feature>
<dbReference type="STRING" id="58114.SAMN05216270_103224"/>
<dbReference type="OrthoDB" id="9760324at2"/>
<accession>A0A1G6TYE9</accession>
<evidence type="ECO:0000313" key="4">
    <source>
        <dbReference type="Proteomes" id="UP000198949"/>
    </source>
</evidence>
<reference evidence="4" key="1">
    <citation type="submission" date="2016-10" db="EMBL/GenBank/DDBJ databases">
        <authorList>
            <person name="Varghese N."/>
            <person name="Submissions S."/>
        </authorList>
    </citation>
    <scope>NUCLEOTIDE SEQUENCE [LARGE SCALE GENOMIC DNA]</scope>
    <source>
        <strain evidence="4">CGMCC 4.3516</strain>
    </source>
</reference>
<dbReference type="PROSITE" id="PS51480">
    <property type="entry name" value="DHAL"/>
    <property type="match status" value="1"/>
</dbReference>
<dbReference type="InterPro" id="IPR050270">
    <property type="entry name" value="DegV_domain_contain"/>
</dbReference>
<evidence type="ECO:0000259" key="2">
    <source>
        <dbReference type="PROSITE" id="PS51480"/>
    </source>
</evidence>
<organism evidence="3 4">
    <name type="scientific">Glycomyces harbinensis</name>
    <dbReference type="NCBI Taxonomy" id="58114"/>
    <lineage>
        <taxon>Bacteria</taxon>
        <taxon>Bacillati</taxon>
        <taxon>Actinomycetota</taxon>
        <taxon>Actinomycetes</taxon>
        <taxon>Glycomycetales</taxon>
        <taxon>Glycomycetaceae</taxon>
        <taxon>Glycomyces</taxon>
    </lineage>
</organism>
<gene>
    <name evidence="3" type="ORF">SAMN05216270_103224</name>
</gene>
<dbReference type="Gene3D" id="1.25.40.340">
    <property type="match status" value="1"/>
</dbReference>
<sequence length="551" mass="57006">MVEIPETGRQALDVDIMREWAARGIDTLTRHRRGVDELNVFPVADSDTATNMVATLQAAFQGGTPGLGLEALLDEAAGRALLSARGNSGVILAQMLRGLADAWNGDEIDAKGFAAGLRSATDAATAAVAVPTAGTILTVAESAASAAAKAAPFGLVSAARAAAETAAQAVAATPGQLPALARAGVVDAGGLALTLLLEALVETLTGSISTGALDLLERHRVRAVEEAEQVPRETGSEVFGYEVQYLLEANAAAASELRHRLTGLGDSVVIIGSRAAKDVTTFNVHVHVNDIGAAIEAGIERGRVHRISVTRFDDSAHHPETARHHAPAPTPTMESPERAVIVVTAAGVRGFLEGEGCRTVQAERLPDEAEAAAVTAERIAAELAAVRESGGSSAVVVTDEPVAARAARGAVQRARQNGYRVTVLPTGSVMQSLAAFAVHDPDRHFDDDVVAMSEAAAACRTGELRDESEGIAVLVGGGDHGVFDEADEAARHLADRLCEAGAELLTVLPGPGFEPETVTALSDHVREAWPLVEIQQLPAGDTEPLLLIGAE</sequence>
<dbReference type="InterPro" id="IPR036117">
    <property type="entry name" value="DhaL_dom_sf"/>
</dbReference>
<dbReference type="GO" id="GO:0006071">
    <property type="term" value="P:glycerol metabolic process"/>
    <property type="evidence" value="ECO:0007669"/>
    <property type="project" value="InterPro"/>
</dbReference>
<keyword evidence="4" id="KW-1185">Reference proteome</keyword>
<dbReference type="PANTHER" id="PTHR33434">
    <property type="entry name" value="DEGV DOMAIN-CONTAINING PROTEIN DR_1986-RELATED"/>
    <property type="match status" value="1"/>
</dbReference>
<protein>
    <recommendedName>
        <fullName evidence="2">DhaL domain-containing protein</fullName>
    </recommendedName>
</protein>
<dbReference type="SMART" id="SM01120">
    <property type="entry name" value="Dak2"/>
    <property type="match status" value="1"/>
</dbReference>
<dbReference type="InterPro" id="IPR048394">
    <property type="entry name" value="FakA-like_M"/>
</dbReference>
<dbReference type="SMART" id="SM01121">
    <property type="entry name" value="Dak1_2"/>
    <property type="match status" value="1"/>
</dbReference>
<proteinExistence type="predicted"/>
<dbReference type="PANTHER" id="PTHR33434:SF4">
    <property type="entry name" value="PHOSPHATASE PROTEIN"/>
    <property type="match status" value="1"/>
</dbReference>
<dbReference type="InterPro" id="IPR033470">
    <property type="entry name" value="FakA-like_C"/>
</dbReference>
<dbReference type="EMBL" id="FNAD01000003">
    <property type="protein sequence ID" value="SDD34109.1"/>
    <property type="molecule type" value="Genomic_DNA"/>
</dbReference>
<dbReference type="Proteomes" id="UP000198949">
    <property type="component" value="Unassembled WGS sequence"/>
</dbReference>